<dbReference type="EMBL" id="FNEG01000003">
    <property type="protein sequence ID" value="SDI97974.1"/>
    <property type="molecule type" value="Genomic_DNA"/>
</dbReference>
<keyword evidence="4" id="KW-1185">Reference proteome</keyword>
<evidence type="ECO:0000313" key="5">
    <source>
        <dbReference type="Proteomes" id="UP000251670"/>
    </source>
</evidence>
<organism evidence="3 5">
    <name type="scientific">Chryseobacterium jejuense</name>
    <dbReference type="NCBI Taxonomy" id="445960"/>
    <lineage>
        <taxon>Bacteria</taxon>
        <taxon>Pseudomonadati</taxon>
        <taxon>Bacteroidota</taxon>
        <taxon>Flavobacteriia</taxon>
        <taxon>Flavobacteriales</taxon>
        <taxon>Weeksellaceae</taxon>
        <taxon>Chryseobacterium group</taxon>
        <taxon>Chryseobacterium</taxon>
    </lineage>
</organism>
<dbReference type="AlphaFoldDB" id="A0A2X2VES7"/>
<dbReference type="Proteomes" id="UP000251670">
    <property type="component" value="Unassembled WGS sequence"/>
</dbReference>
<dbReference type="InterPro" id="IPR027823">
    <property type="entry name" value="DUF4468"/>
</dbReference>
<gene>
    <name evidence="3" type="ORF">NCTC13492_00758</name>
    <name evidence="2" type="ORF">SAMN05421542_2464</name>
</gene>
<protein>
    <recommendedName>
        <fullName evidence="1">DUF4468 domain-containing protein</fullName>
    </recommendedName>
</protein>
<evidence type="ECO:0000259" key="1">
    <source>
        <dbReference type="Pfam" id="PF14730"/>
    </source>
</evidence>
<reference evidence="2 4" key="1">
    <citation type="submission" date="2016-10" db="EMBL/GenBank/DDBJ databases">
        <authorList>
            <person name="Varghese N."/>
            <person name="Submissions S."/>
        </authorList>
    </citation>
    <scope>NUCLEOTIDE SEQUENCE [LARGE SCALE GENOMIC DNA]</scope>
    <source>
        <strain evidence="2 4">DSM 19299</strain>
    </source>
</reference>
<dbReference type="STRING" id="445960.SAMN05421542_2464"/>
<evidence type="ECO:0000313" key="4">
    <source>
        <dbReference type="Proteomes" id="UP000199426"/>
    </source>
</evidence>
<reference evidence="3 5" key="2">
    <citation type="submission" date="2018-06" db="EMBL/GenBank/DDBJ databases">
        <authorList>
            <consortium name="Pathogen Informatics"/>
            <person name="Doyle S."/>
        </authorList>
    </citation>
    <scope>NUCLEOTIDE SEQUENCE [LARGE SCALE GENOMIC DNA]</scope>
    <source>
        <strain evidence="3 5">NCTC13492</strain>
    </source>
</reference>
<dbReference type="Pfam" id="PF14730">
    <property type="entry name" value="DUF4468"/>
    <property type="match status" value="1"/>
</dbReference>
<sequence>MEYKSKKSLIALIFTLFSIVVFSQELKYEEVVQVDSTVSKKELYNRARSWFADNFKDEGEVMTIQDDSTGEITGNGNFRYNTNKIYMGVWCVTGTIHFKINIYLKDGRYKYVIHNLVHEGSYFDGSRPINYGLLTVNENSPNPSRGGPGKKAWTDIKEKTNDRVQLIISGLKEAMVKKHETSNDW</sequence>
<name>A0A2X2VES7_CHRJE</name>
<evidence type="ECO:0000313" key="3">
    <source>
        <dbReference type="EMBL" id="SQB27078.1"/>
    </source>
</evidence>
<accession>A0A2X2VES7</accession>
<dbReference type="OrthoDB" id="894059at2"/>
<dbReference type="Proteomes" id="UP000199426">
    <property type="component" value="Unassembled WGS sequence"/>
</dbReference>
<proteinExistence type="predicted"/>
<dbReference type="RefSeq" id="WP_089736744.1">
    <property type="nucleotide sequence ID" value="NZ_FNEG01000003.1"/>
</dbReference>
<feature type="domain" description="DUF4468" evidence="1">
    <location>
        <begin position="28"/>
        <end position="117"/>
    </location>
</feature>
<dbReference type="EMBL" id="UAWB01000002">
    <property type="protein sequence ID" value="SQB27078.1"/>
    <property type="molecule type" value="Genomic_DNA"/>
</dbReference>
<dbReference type="Gene3D" id="3.30.530.80">
    <property type="match status" value="1"/>
</dbReference>
<evidence type="ECO:0000313" key="2">
    <source>
        <dbReference type="EMBL" id="SDI97974.1"/>
    </source>
</evidence>